<feature type="compositionally biased region" description="Polar residues" evidence="5">
    <location>
        <begin position="201"/>
        <end position="231"/>
    </location>
</feature>
<name>A0AAN8K4N2_PATCE</name>
<sequence>MSWPMLLDMSRDDCKRVLRRLELEGYSAVLSAFRAQGDLTKEKKKILLDLQNILSISTERHRAEVRRAVNDEKFATIAHNIAGSNTTSEWLIEGRRLIPLMPRLVPQTAFTVTANQVANAQAEKNAMLPMPKNTAGRDVPPPMYSSSMSSVGTSTAKLSRPASPTSNVVVLPSGASIHIKGVLHPDDEEEIQTRKRRRSQSSDTMNLSSVSTQTPRIAYSSTPQSSHNTMSPVKITISKSPQGRGIPSTSHSQPPKVILVTSSGQSMTPTVLHKSVSVPIVRASTATSTALASMTRGSIMMPSSPPVSISSPNIVTVSSHAFTSPTTTISTHSQLLGSPPSFSPTLAGKPRFRTIPRQRFPTQHKPGVVIPMTSQPVHPSPQSLQNIQVKTLSKPTIQIKQDGGMKIITQSIQGTTSKILPKPSHLSSTTSTGTPVVVVNAGSGSQTSKVLNISTPGGRVITTTKPNVVTVNPKTLHLTAVKTAGGTTVSKPNVIVVQKTQQRRPHTPTMISKSSSTVLANPTAFEKELVTFIQKQEGNPGVNISQSTSTLPSGKIGERKVIITTASTGGQSKLGGTAVPRNKAESEGRTSSLLAELIQAAGIVPDTVAESSPAGQVVNTVAGNEWFEYDVTEEQAQALAASGTTDQATLQAILGMSSAQQNQGEIEKTADNHSSEVLELDQTTEQQDEPSTSEHYYTLEQAMSLIEQTNPATVSVTSNTAREIKPQYTIATQPHLKEKVESLMPATPPPTPAVIVERNVPIDLPEILKDNEERRDETFKTTEHQEDPPLQQPPLQPQTPQFVGELDPETGLFYTEPKPKTSAELDLIRSSLEEANIDLGTFQYVMDPVTNKLVRREGNFGSAYGTTIDLTEDDDQEPAVEPTGGAGSESREADVIIPLHDIENLVTTDSKKSSLQQIQANKPSSVTILTETAEVICNYGAGDTPNIPVAVDTDTDRNVMVRLEPSGGDSLPLKLTKFTSLSEDKEGVGSVGDITPRIILESRDPIEESYLLAASQSLGSHGSSSDSQGEGDPTRSSKRKRKLPVTVDESHSPTSSTSSVSSVSQAGWLRSAAGLLQKVSKYRGVNREKGELNAAAWFTQPVDPVDAPDYYNIIKTPMDFGTIKKKLESGVYKEFEDFHADMTLVKDNCFLYNPPTSPVRGDCSDVFNYYQAEADKLIEKWQKSHIGSPSKKTRIEKSPGKS</sequence>
<dbReference type="GO" id="GO:0006355">
    <property type="term" value="P:regulation of DNA-templated transcription"/>
    <property type="evidence" value="ECO:0007669"/>
    <property type="project" value="InterPro"/>
</dbReference>
<dbReference type="SMART" id="SM01191">
    <property type="entry name" value="ENT"/>
    <property type="match status" value="1"/>
</dbReference>
<proteinExistence type="predicted"/>
<protein>
    <submittedName>
        <fullName evidence="8">Uncharacterized protein</fullName>
    </submittedName>
</protein>
<dbReference type="InterPro" id="IPR036427">
    <property type="entry name" value="Bromodomain-like_sf"/>
</dbReference>
<feature type="region of interest" description="Disordered" evidence="5">
    <location>
        <begin position="769"/>
        <end position="796"/>
    </location>
</feature>
<evidence type="ECO:0000256" key="3">
    <source>
        <dbReference type="ARBA" id="ARBA00023242"/>
    </source>
</evidence>
<evidence type="ECO:0000256" key="4">
    <source>
        <dbReference type="PROSITE-ProRule" id="PRU00035"/>
    </source>
</evidence>
<gene>
    <name evidence="8" type="ORF">SNE40_000155</name>
</gene>
<dbReference type="AlphaFoldDB" id="A0AAN8K4N2"/>
<dbReference type="InterPro" id="IPR033482">
    <property type="entry name" value="EMSY"/>
</dbReference>
<dbReference type="CDD" id="cd04369">
    <property type="entry name" value="Bromodomain"/>
    <property type="match status" value="1"/>
</dbReference>
<dbReference type="SMART" id="SM00297">
    <property type="entry name" value="BROMO"/>
    <property type="match status" value="1"/>
</dbReference>
<evidence type="ECO:0000256" key="1">
    <source>
        <dbReference type="ARBA" id="ARBA00004123"/>
    </source>
</evidence>
<dbReference type="SUPFAM" id="SSF47370">
    <property type="entry name" value="Bromodomain"/>
    <property type="match status" value="1"/>
</dbReference>
<feature type="compositionally biased region" description="Low complexity" evidence="5">
    <location>
        <begin position="1052"/>
        <end position="1063"/>
    </location>
</feature>
<dbReference type="Pfam" id="PF03735">
    <property type="entry name" value="ENT"/>
    <property type="match status" value="1"/>
</dbReference>
<feature type="region of interest" description="Disordered" evidence="5">
    <location>
        <begin position="145"/>
        <end position="169"/>
    </location>
</feature>
<keyword evidence="9" id="KW-1185">Reference proteome</keyword>
<evidence type="ECO:0000313" key="9">
    <source>
        <dbReference type="Proteomes" id="UP001347796"/>
    </source>
</evidence>
<evidence type="ECO:0000259" key="6">
    <source>
        <dbReference type="PROSITE" id="PS50014"/>
    </source>
</evidence>
<dbReference type="PROSITE" id="PS50014">
    <property type="entry name" value="BROMODOMAIN_2"/>
    <property type="match status" value="1"/>
</dbReference>
<feature type="region of interest" description="Disordered" evidence="5">
    <location>
        <begin position="182"/>
        <end position="231"/>
    </location>
</feature>
<evidence type="ECO:0000256" key="5">
    <source>
        <dbReference type="SAM" id="MobiDB-lite"/>
    </source>
</evidence>
<dbReference type="PANTHER" id="PTHR16500">
    <property type="entry name" value="BRCA2-INTERACTING TRANSCRIPTIONAL REPRESSOR EMSY"/>
    <property type="match status" value="1"/>
</dbReference>
<evidence type="ECO:0000259" key="7">
    <source>
        <dbReference type="PROSITE" id="PS51138"/>
    </source>
</evidence>
<reference evidence="8 9" key="1">
    <citation type="submission" date="2024-01" db="EMBL/GenBank/DDBJ databases">
        <title>The genome of the rayed Mediterranean limpet Patella caerulea (Linnaeus, 1758).</title>
        <authorList>
            <person name="Anh-Thu Weber A."/>
            <person name="Halstead-Nussloch G."/>
        </authorList>
    </citation>
    <scope>NUCLEOTIDE SEQUENCE [LARGE SCALE GENOMIC DNA]</scope>
    <source>
        <strain evidence="8">AATW-2023a</strain>
        <tissue evidence="8">Whole specimen</tissue>
    </source>
</reference>
<feature type="region of interest" description="Disordered" evidence="5">
    <location>
        <begin position="867"/>
        <end position="891"/>
    </location>
</feature>
<dbReference type="InterPro" id="IPR001487">
    <property type="entry name" value="Bromodomain"/>
</dbReference>
<dbReference type="PRINTS" id="PR00503">
    <property type="entry name" value="BROMODOMAIN"/>
</dbReference>
<dbReference type="Proteomes" id="UP001347796">
    <property type="component" value="Unassembled WGS sequence"/>
</dbReference>
<feature type="region of interest" description="Disordered" evidence="5">
    <location>
        <begin position="1015"/>
        <end position="1063"/>
    </location>
</feature>
<dbReference type="Gene3D" id="1.10.1240.40">
    <property type="entry name" value="ENT domain"/>
    <property type="match status" value="1"/>
</dbReference>
<evidence type="ECO:0000256" key="2">
    <source>
        <dbReference type="ARBA" id="ARBA00023117"/>
    </source>
</evidence>
<keyword evidence="2 4" id="KW-0103">Bromodomain</keyword>
<feature type="compositionally biased region" description="Low complexity" evidence="5">
    <location>
        <begin position="1015"/>
        <end position="1031"/>
    </location>
</feature>
<dbReference type="InterPro" id="IPR036142">
    <property type="entry name" value="ENT_dom-like_sf"/>
</dbReference>
<feature type="domain" description="Bromo" evidence="6">
    <location>
        <begin position="1090"/>
        <end position="1160"/>
    </location>
</feature>
<accession>A0AAN8K4N2</accession>
<comment type="subcellular location">
    <subcellularLocation>
        <location evidence="1">Nucleus</location>
    </subcellularLocation>
</comment>
<dbReference type="SUPFAM" id="SSF158639">
    <property type="entry name" value="ENT-like"/>
    <property type="match status" value="1"/>
</dbReference>
<dbReference type="GO" id="GO:0005654">
    <property type="term" value="C:nucleoplasm"/>
    <property type="evidence" value="ECO:0007669"/>
    <property type="project" value="TreeGrafter"/>
</dbReference>
<dbReference type="PANTHER" id="PTHR16500:SF3">
    <property type="entry name" value="BRCA2-INTERACTING TRANSCRIPTIONAL REPRESSOR EMSY"/>
    <property type="match status" value="1"/>
</dbReference>
<keyword evidence="3" id="KW-0539">Nucleus</keyword>
<dbReference type="PROSITE" id="PS51138">
    <property type="entry name" value="ENT"/>
    <property type="match status" value="1"/>
</dbReference>
<feature type="compositionally biased region" description="Polar residues" evidence="5">
    <location>
        <begin position="151"/>
        <end position="168"/>
    </location>
</feature>
<evidence type="ECO:0000313" key="8">
    <source>
        <dbReference type="EMBL" id="KAK6194536.1"/>
    </source>
</evidence>
<dbReference type="EMBL" id="JAZGQO010000001">
    <property type="protein sequence ID" value="KAK6194536.1"/>
    <property type="molecule type" value="Genomic_DNA"/>
</dbReference>
<feature type="domain" description="ENT" evidence="7">
    <location>
        <begin position="14"/>
        <end position="98"/>
    </location>
</feature>
<dbReference type="Gene3D" id="1.20.920.10">
    <property type="entry name" value="Bromodomain-like"/>
    <property type="match status" value="1"/>
</dbReference>
<dbReference type="InterPro" id="IPR005491">
    <property type="entry name" value="ENT_dom"/>
</dbReference>
<comment type="caution">
    <text evidence="8">The sequence shown here is derived from an EMBL/GenBank/DDBJ whole genome shotgun (WGS) entry which is preliminary data.</text>
</comment>
<organism evidence="8 9">
    <name type="scientific">Patella caerulea</name>
    <name type="common">Rayed Mediterranean limpet</name>
    <dbReference type="NCBI Taxonomy" id="87958"/>
    <lineage>
        <taxon>Eukaryota</taxon>
        <taxon>Metazoa</taxon>
        <taxon>Spiralia</taxon>
        <taxon>Lophotrochozoa</taxon>
        <taxon>Mollusca</taxon>
        <taxon>Gastropoda</taxon>
        <taxon>Patellogastropoda</taxon>
        <taxon>Patelloidea</taxon>
        <taxon>Patellidae</taxon>
        <taxon>Patella</taxon>
    </lineage>
</organism>
<feature type="compositionally biased region" description="Basic and acidic residues" evidence="5">
    <location>
        <begin position="769"/>
        <end position="787"/>
    </location>
</feature>
<dbReference type="Pfam" id="PF00439">
    <property type="entry name" value="Bromodomain"/>
    <property type="match status" value="1"/>
</dbReference>